<dbReference type="HOGENOM" id="CLU_1720295_0_0_11"/>
<evidence type="ECO:0000313" key="2">
    <source>
        <dbReference type="Proteomes" id="UP000025947"/>
    </source>
</evidence>
<accession>A0A051U675</accession>
<sequence length="152" mass="16635">MNPESMIGMLAELERIRELTLDLIDREAPQLRPTPPEEADGTERTAFELLVGARRAVLGNPAAARRLHDLLVAEGRRYATTPRGARLRDALVASESVENLRRVWEMLSLNVLDGPAAPNAAPDAWADLLADVVIGHDLDDAVLARLRPEGFA</sequence>
<reference evidence="1 2" key="1">
    <citation type="submission" date="2014-04" db="EMBL/GenBank/DDBJ databases">
        <title>The Genome Sequence of Mycobacterium tuberculosis TKK-01-0051.</title>
        <authorList>
            <consortium name="The Broad Institute Genomics Platform"/>
            <consortium name="The Broad Institute Genome Sequencing Center for Infectious Disease"/>
            <person name="Earl A.M."/>
            <person name="Cohen K."/>
            <person name="Pym A."/>
            <person name="Bishai W."/>
            <person name="Maharaj K."/>
            <person name="Desjardins C."/>
            <person name="Abeel T."/>
            <person name="Young S."/>
            <person name="Zeng Q."/>
            <person name="Gargeya S."/>
            <person name="Abouelleil A."/>
            <person name="Alvarado L."/>
            <person name="Chapman S.B."/>
            <person name="Gainer-Dewar J."/>
            <person name="Goldberg J."/>
            <person name="Griggs A."/>
            <person name="Gujja S."/>
            <person name="Hansen M."/>
            <person name="Howarth C."/>
            <person name="Imamovic A."/>
            <person name="Larimer J."/>
            <person name="Murphy C."/>
            <person name="Naylor J."/>
            <person name="Pearson M."/>
            <person name="Poon T.W."/>
            <person name="Priest M."/>
            <person name="Roberts A."/>
            <person name="Saif S."/>
            <person name="Shea T."/>
            <person name="Sykes S."/>
            <person name="Wortman J."/>
            <person name="Nusbaum C."/>
            <person name="Birren B."/>
        </authorList>
    </citation>
    <scope>NUCLEOTIDE SEQUENCE [LARGE SCALE GENOMIC DNA]</scope>
    <source>
        <strain evidence="1 2">TKK-01-0051</strain>
    </source>
</reference>
<dbReference type="AlphaFoldDB" id="A0A051U675"/>
<keyword evidence="2" id="KW-1185">Reference proteome</keyword>
<comment type="caution">
    <text evidence="1">The sequence shown here is derived from an EMBL/GenBank/DDBJ whole genome shotgun (WGS) entry which is preliminary data.</text>
</comment>
<name>A0A051U675_9MYCO</name>
<evidence type="ECO:0000313" key="1">
    <source>
        <dbReference type="EMBL" id="KBZ64699.1"/>
    </source>
</evidence>
<dbReference type="Proteomes" id="UP000025947">
    <property type="component" value="Unassembled WGS sequence"/>
</dbReference>
<dbReference type="PATRIC" id="fig|1324261.3.peg.2107"/>
<organism evidence="1 2">
    <name type="scientific">Mycobacterium [tuberculosis] TKK-01-0051</name>
    <dbReference type="NCBI Taxonomy" id="1324261"/>
    <lineage>
        <taxon>Bacteria</taxon>
        <taxon>Bacillati</taxon>
        <taxon>Actinomycetota</taxon>
        <taxon>Actinomycetes</taxon>
        <taxon>Mycobacteriales</taxon>
        <taxon>Mycobacteriaceae</taxon>
        <taxon>Mycobacterium</taxon>
        <taxon>Mycobacterium avium complex (MAC)</taxon>
    </lineage>
</organism>
<gene>
    <name evidence="1" type="ORF">K875_02089</name>
</gene>
<dbReference type="EMBL" id="JLXW01000005">
    <property type="protein sequence ID" value="KBZ64699.1"/>
    <property type="molecule type" value="Genomic_DNA"/>
</dbReference>
<dbReference type="RefSeq" id="WP_044484974.1">
    <property type="nucleotide sequence ID" value="NZ_KK328284.1"/>
</dbReference>
<proteinExistence type="predicted"/>
<protein>
    <submittedName>
        <fullName evidence="1">Uncharacterized protein</fullName>
    </submittedName>
</protein>